<evidence type="ECO:0000313" key="2">
    <source>
        <dbReference type="EMBL" id="URE08578.1"/>
    </source>
</evidence>
<reference evidence="2" key="1">
    <citation type="submission" date="2022-05" db="EMBL/GenBank/DDBJ databases">
        <title>The Musa troglodytarum L. genome provides insights into the mechanism of non-climacteric behaviour and enrichment of carotenoids.</title>
        <authorList>
            <person name="Wang J."/>
        </authorList>
    </citation>
    <scope>NUCLEOTIDE SEQUENCE</scope>
    <source>
        <tissue evidence="2">Leaf</tissue>
    </source>
</reference>
<dbReference type="OrthoDB" id="10556869at2759"/>
<evidence type="ECO:0000256" key="1">
    <source>
        <dbReference type="SAM" id="Phobius"/>
    </source>
</evidence>
<dbReference type="Proteomes" id="UP001055439">
    <property type="component" value="Chromosome 6"/>
</dbReference>
<proteinExistence type="predicted"/>
<keyword evidence="1" id="KW-0812">Transmembrane</keyword>
<feature type="non-terminal residue" evidence="2">
    <location>
        <position position="1"/>
    </location>
</feature>
<feature type="transmembrane region" description="Helical" evidence="1">
    <location>
        <begin position="58"/>
        <end position="79"/>
    </location>
</feature>
<feature type="transmembrane region" description="Helical" evidence="1">
    <location>
        <begin position="12"/>
        <end position="30"/>
    </location>
</feature>
<gene>
    <name evidence="2" type="ORF">MUK42_37693</name>
</gene>
<keyword evidence="1" id="KW-1133">Transmembrane helix</keyword>
<evidence type="ECO:0000313" key="3">
    <source>
        <dbReference type="Proteomes" id="UP001055439"/>
    </source>
</evidence>
<organism evidence="2 3">
    <name type="scientific">Musa troglodytarum</name>
    <name type="common">fe'i banana</name>
    <dbReference type="NCBI Taxonomy" id="320322"/>
    <lineage>
        <taxon>Eukaryota</taxon>
        <taxon>Viridiplantae</taxon>
        <taxon>Streptophyta</taxon>
        <taxon>Embryophyta</taxon>
        <taxon>Tracheophyta</taxon>
        <taxon>Spermatophyta</taxon>
        <taxon>Magnoliopsida</taxon>
        <taxon>Liliopsida</taxon>
        <taxon>Zingiberales</taxon>
        <taxon>Musaceae</taxon>
        <taxon>Musa</taxon>
    </lineage>
</organism>
<dbReference type="AlphaFoldDB" id="A0A9E7G8I2"/>
<name>A0A9E7G8I2_9LILI</name>
<keyword evidence="3" id="KW-1185">Reference proteome</keyword>
<dbReference type="EMBL" id="CP097508">
    <property type="protein sequence ID" value="URE08578.1"/>
    <property type="molecule type" value="Genomic_DNA"/>
</dbReference>
<protein>
    <submittedName>
        <fullName evidence="2">Uncharacterized protein</fullName>
    </submittedName>
</protein>
<keyword evidence="1" id="KW-0472">Membrane</keyword>
<accession>A0A9E7G8I2</accession>
<sequence>GFIRKFILTRYFSLLGFSVFCFDGSHLFLLEPKQSPPLPILKAPFAPPPFSPLLSYPLSLSLSPAVISIPSVFFVFILWPPHRSQGQPRPATGWFADLGERNRLPVVQGCNL</sequence>